<proteinExistence type="predicted"/>
<sequence>MEFTGGCITMRAFDTAQKLHEDNQVIRSFWEASTLMVYTTLKKRGWLGSEYVSVHESEARLLCGENNRKMKMEYLQNTTSPNVCLSGGADGADLEWGNCAASMGHQVIHWSFPGHSSRASEDQLVRLDDEELKIADRAIENAAKALGKTPPRRPTVSRLLRRNYYQVTWSEACYAVTFFPETGGHAQPPGGTVWATTMFSQLHPGSQDLYVFDQIRGVWLQWQGEWVVIETPPRPSGVWAGIGARDLQQNGKDAIRKLMGCTTDHI</sequence>
<gene>
    <name evidence="1" type="ORF">FUG_LOCUS211627</name>
</gene>
<dbReference type="OMA" id="NFTFEGH"/>
<protein>
    <submittedName>
        <fullName evidence="1">Uncharacterized protein</fullName>
    </submittedName>
</protein>
<name>A0A679NXL2_GIBZA</name>
<evidence type="ECO:0000313" key="1">
    <source>
        <dbReference type="EMBL" id="VIO56482.1"/>
    </source>
</evidence>
<dbReference type="OrthoDB" id="5117524at2759"/>
<reference evidence="1" key="1">
    <citation type="submission" date="2019-04" db="EMBL/GenBank/DDBJ databases">
        <authorList>
            <person name="Melise S."/>
            <person name="Noan J."/>
            <person name="Okalmin O."/>
        </authorList>
    </citation>
    <scope>NUCLEOTIDE SEQUENCE</scope>
    <source>
        <strain evidence="1">FN9</strain>
    </source>
</reference>
<accession>A0A679NXL2</accession>
<dbReference type="EMBL" id="CAAKMV010000124">
    <property type="protein sequence ID" value="VIO56482.1"/>
    <property type="molecule type" value="Genomic_DNA"/>
</dbReference>
<organism evidence="1">
    <name type="scientific">Gibberella zeae</name>
    <name type="common">Wheat head blight fungus</name>
    <name type="synonym">Fusarium graminearum</name>
    <dbReference type="NCBI Taxonomy" id="5518"/>
    <lineage>
        <taxon>Eukaryota</taxon>
        <taxon>Fungi</taxon>
        <taxon>Dikarya</taxon>
        <taxon>Ascomycota</taxon>
        <taxon>Pezizomycotina</taxon>
        <taxon>Sordariomycetes</taxon>
        <taxon>Hypocreomycetidae</taxon>
        <taxon>Hypocreales</taxon>
        <taxon>Nectriaceae</taxon>
        <taxon>Fusarium</taxon>
    </lineage>
</organism>
<dbReference type="AlphaFoldDB" id="A0A679NXL2"/>